<dbReference type="OMA" id="SHFWNQS"/>
<dbReference type="Pfam" id="PF00723">
    <property type="entry name" value="Glyco_hydro_15"/>
    <property type="match status" value="1"/>
</dbReference>
<reference evidence="14 15" key="1">
    <citation type="submission" date="2018-02" db="EMBL/GenBank/DDBJ databases">
        <title>The genomes of Aspergillus section Nigri reveals drivers in fungal speciation.</title>
        <authorList>
            <consortium name="DOE Joint Genome Institute"/>
            <person name="Vesth T.C."/>
            <person name="Nybo J."/>
            <person name="Theobald S."/>
            <person name="Brandl J."/>
            <person name="Frisvad J.C."/>
            <person name="Nielsen K.F."/>
            <person name="Lyhne E.K."/>
            <person name="Kogle M.E."/>
            <person name="Kuo A."/>
            <person name="Riley R."/>
            <person name="Clum A."/>
            <person name="Nolan M."/>
            <person name="Lipzen A."/>
            <person name="Salamov A."/>
            <person name="Henrissat B."/>
            <person name="Wiebenga A."/>
            <person name="De vries R.P."/>
            <person name="Grigoriev I.V."/>
            <person name="Mortensen U.H."/>
            <person name="Andersen M.R."/>
            <person name="Baker S.E."/>
        </authorList>
    </citation>
    <scope>NUCLEOTIDE SEQUENCE [LARGE SCALE GENOMIC DNA]</scope>
    <source>
        <strain evidence="14 15">CBS 115571</strain>
    </source>
</reference>
<dbReference type="Proteomes" id="UP000249829">
    <property type="component" value="Unassembled WGS sequence"/>
</dbReference>
<evidence type="ECO:0000256" key="2">
    <source>
        <dbReference type="ARBA" id="ARBA00006188"/>
    </source>
</evidence>
<dbReference type="AlphaFoldDB" id="A0A2V5IFQ1"/>
<dbReference type="PANTHER" id="PTHR31616:SF12">
    <property type="entry name" value="GLUCOAMYLASE"/>
    <property type="match status" value="1"/>
</dbReference>
<evidence type="ECO:0000256" key="7">
    <source>
        <dbReference type="ARBA" id="ARBA00023277"/>
    </source>
</evidence>
<evidence type="ECO:0000256" key="6">
    <source>
        <dbReference type="ARBA" id="ARBA00023180"/>
    </source>
</evidence>
<keyword evidence="8" id="KW-0326">Glycosidase</keyword>
<comment type="similarity">
    <text evidence="2">Belongs to the glycosyl hydrolase 15 family.</text>
</comment>
<comment type="catalytic activity">
    <reaction evidence="1">
        <text>Hydrolysis of terminal (1-&gt;4)-linked alpha-D-glucose residues successively from non-reducing ends of the chains with release of beta-D-glucose.</text>
        <dbReference type="EC" id="3.2.1.3"/>
    </reaction>
</comment>
<dbReference type="EC" id="3.2.1.3" evidence="3"/>
<keyword evidence="7" id="KW-0119">Carbohydrate metabolism</keyword>
<dbReference type="PANTHER" id="PTHR31616">
    <property type="entry name" value="TREHALASE"/>
    <property type="match status" value="1"/>
</dbReference>
<dbReference type="InterPro" id="IPR012341">
    <property type="entry name" value="6hp_glycosidase-like_sf"/>
</dbReference>
<dbReference type="FunFam" id="1.50.10.10:FF:000018">
    <property type="entry name" value="Glucoamylase"/>
    <property type="match status" value="1"/>
</dbReference>
<evidence type="ECO:0000256" key="9">
    <source>
        <dbReference type="ARBA" id="ARBA00023326"/>
    </source>
</evidence>
<keyword evidence="9" id="KW-0624">Polysaccharide degradation</keyword>
<dbReference type="GO" id="GO:0000324">
    <property type="term" value="C:fungal-type vacuole"/>
    <property type="evidence" value="ECO:0007669"/>
    <property type="project" value="TreeGrafter"/>
</dbReference>
<dbReference type="Gene3D" id="1.50.10.10">
    <property type="match status" value="1"/>
</dbReference>
<keyword evidence="4 12" id="KW-0732">Signal</keyword>
<feature type="signal peptide" evidence="12">
    <location>
        <begin position="1"/>
        <end position="20"/>
    </location>
</feature>
<keyword evidence="5" id="KW-0378">Hydrolase</keyword>
<name>A0A2V5IFQ1_ASPV1</name>
<dbReference type="EMBL" id="KZ825144">
    <property type="protein sequence ID" value="PYI18486.1"/>
    <property type="molecule type" value="Genomic_DNA"/>
</dbReference>
<keyword evidence="6" id="KW-0325">Glycoprotein</keyword>
<dbReference type="InterPro" id="IPR011613">
    <property type="entry name" value="GH15-like"/>
</dbReference>
<feature type="domain" description="GH15-like" evidence="13">
    <location>
        <begin position="40"/>
        <end position="466"/>
    </location>
</feature>
<accession>A0A2V5IFQ1</accession>
<evidence type="ECO:0000256" key="5">
    <source>
        <dbReference type="ARBA" id="ARBA00022801"/>
    </source>
</evidence>
<dbReference type="InterPro" id="IPR008928">
    <property type="entry name" value="6-hairpin_glycosidase_sf"/>
</dbReference>
<organism evidence="14 15">
    <name type="scientific">Aspergillus violaceofuscus (strain CBS 115571)</name>
    <dbReference type="NCBI Taxonomy" id="1450538"/>
    <lineage>
        <taxon>Eukaryota</taxon>
        <taxon>Fungi</taxon>
        <taxon>Dikarya</taxon>
        <taxon>Ascomycota</taxon>
        <taxon>Pezizomycotina</taxon>
        <taxon>Eurotiomycetes</taxon>
        <taxon>Eurotiomycetidae</taxon>
        <taxon>Eurotiales</taxon>
        <taxon>Aspergillaceae</taxon>
        <taxon>Aspergillus</taxon>
    </lineage>
</organism>
<dbReference type="STRING" id="1450538.A0A2V5IFQ1"/>
<evidence type="ECO:0000256" key="4">
    <source>
        <dbReference type="ARBA" id="ARBA00022729"/>
    </source>
</evidence>
<evidence type="ECO:0000256" key="1">
    <source>
        <dbReference type="ARBA" id="ARBA00001863"/>
    </source>
</evidence>
<evidence type="ECO:0000259" key="13">
    <source>
        <dbReference type="Pfam" id="PF00723"/>
    </source>
</evidence>
<evidence type="ECO:0000256" key="12">
    <source>
        <dbReference type="SAM" id="SignalP"/>
    </source>
</evidence>
<evidence type="ECO:0000313" key="14">
    <source>
        <dbReference type="EMBL" id="PYI18486.1"/>
    </source>
</evidence>
<evidence type="ECO:0000256" key="10">
    <source>
        <dbReference type="ARBA" id="ARBA00033442"/>
    </source>
</evidence>
<dbReference type="PRINTS" id="PR00736">
    <property type="entry name" value="GLHYDRLASE15"/>
</dbReference>
<evidence type="ECO:0000313" key="15">
    <source>
        <dbReference type="Proteomes" id="UP000249829"/>
    </source>
</evidence>
<keyword evidence="15" id="KW-1185">Reference proteome</keyword>
<dbReference type="InterPro" id="IPR000165">
    <property type="entry name" value="Glucoamylase"/>
</dbReference>
<gene>
    <name evidence="14" type="ORF">BO99DRAFT_443884</name>
</gene>
<sequence length="514" mass="54636">MWSKHLILLKVILNTALATANPEPVDATTLAEFIEKETPIAWKGILNNIGAEGALAHGAYPGIVVASPSKSDPDYFYTWTRDAGLTIPAITAHLTDDGDDTSTIERVLQQFVTSQATQQTVSNPSGALADGTGLGEPKFHVNITEFTEAWGRPQRDGPPLRASALIAYGNRLLAHGKTALARSNIWPIVRNDLAYVAQYWNETTFDLWEEVRGSSFFTTAVQHKALVEGQAFAAAVGETCAGCAVIAPQILCHLQQYWDGTAAVISNIPTSGRSGLDANSILAAVHTFDPEASCNDGGGGGGGGGGTFQPCSPRALSNHKHVVDSFRSLYKVNEGRGAGTAAAVGRYAEDIYQGGHPWYLTTLAAAEQLYDALYQWDRQGVIDVTAVSAPFFADLLRDLVPGSYPRGSDEYAAIRDAVRRYADGFVSVVQEYTPADGGLAEQFDRNTGKPVSAVDLTWSFAAFLTATARRSGAVPASWGASAAAPAPATCSATSVPGQYATPVVGSWRVHDELR</sequence>
<feature type="chain" id="PRO_5015939189" description="glucan 1,4-alpha-glucosidase" evidence="12">
    <location>
        <begin position="21"/>
        <end position="514"/>
    </location>
</feature>
<dbReference type="SUPFAM" id="SSF48208">
    <property type="entry name" value="Six-hairpin glycosidases"/>
    <property type="match status" value="1"/>
</dbReference>
<evidence type="ECO:0000256" key="3">
    <source>
        <dbReference type="ARBA" id="ARBA00012593"/>
    </source>
</evidence>
<dbReference type="GO" id="GO:0004339">
    <property type="term" value="F:glucan 1,4-alpha-glucosidase activity"/>
    <property type="evidence" value="ECO:0007669"/>
    <property type="project" value="UniProtKB-EC"/>
</dbReference>
<protein>
    <recommendedName>
        <fullName evidence="3">glucan 1,4-alpha-glucosidase</fullName>
        <ecNumber evidence="3">3.2.1.3</ecNumber>
    </recommendedName>
    <alternativeName>
        <fullName evidence="11">1,4-alpha-D-glucan glucohydrolase</fullName>
    </alternativeName>
    <alternativeName>
        <fullName evidence="10">Glucan 1,4-alpha-glucosidase</fullName>
    </alternativeName>
</protein>
<evidence type="ECO:0000256" key="11">
    <source>
        <dbReference type="ARBA" id="ARBA00033473"/>
    </source>
</evidence>
<evidence type="ECO:0000256" key="8">
    <source>
        <dbReference type="ARBA" id="ARBA00023295"/>
    </source>
</evidence>
<dbReference type="GO" id="GO:0000272">
    <property type="term" value="P:polysaccharide catabolic process"/>
    <property type="evidence" value="ECO:0007669"/>
    <property type="project" value="UniProtKB-KW"/>
</dbReference>
<proteinExistence type="inferred from homology"/>